<dbReference type="EMBL" id="VOAP01000013">
    <property type="protein sequence ID" value="TWO20511.1"/>
    <property type="molecule type" value="Genomic_DNA"/>
</dbReference>
<sequence length="265" mass="32240">MGITEIVAIFSVIISIISLCYSLKYNRLDQNFKELDTLLKVQGSNQKYTELLFETYFLFKNMFNEFIDLNNEIYKNIRYKIDNYKTENVLNLRHKLDDVIDIFKENQNVKYQNIIYIRHNIANFIYNKMANDFILNNNKESIEYHLKNIYENFDLSKIDEFCSYTECELEKLTKFHLKYKDKINESIEILKKEFIKFKFMNKNINNPLKYKFKMLIETLESINEIQYHFKIYNDKNYFLTNIIANLLLIETINIKIQYIICQNYE</sequence>
<gene>
    <name evidence="2" type="ORF">YZ82_04055</name>
</gene>
<reference evidence="2 3" key="1">
    <citation type="submission" date="2019-07" db="EMBL/GenBank/DDBJ databases">
        <title>Rapid identification of Enteric Bacteria from Whole Genome Sequences (WGS) using Average Nucleotide Identity (ANI).</title>
        <authorList>
            <person name="Lane C."/>
        </authorList>
    </citation>
    <scope>NUCLEOTIDE SEQUENCE [LARGE SCALE GENOMIC DNA]</scope>
    <source>
        <strain evidence="2 3">D2411</strain>
    </source>
</reference>
<comment type="caution">
    <text evidence="2">The sequence shown here is derived from an EMBL/GenBank/DDBJ whole genome shotgun (WGS) entry which is preliminary data.</text>
</comment>
<keyword evidence="1" id="KW-1133">Transmembrane helix</keyword>
<dbReference type="Proteomes" id="UP000321812">
    <property type="component" value="Unassembled WGS sequence"/>
</dbReference>
<keyword evidence="1" id="KW-0472">Membrane</keyword>
<evidence type="ECO:0000313" key="3">
    <source>
        <dbReference type="Proteomes" id="UP000321812"/>
    </source>
</evidence>
<name>A0A562XEE7_CAMHY</name>
<feature type="transmembrane region" description="Helical" evidence="1">
    <location>
        <begin position="6"/>
        <end position="23"/>
    </location>
</feature>
<protein>
    <submittedName>
        <fullName evidence="2">Uncharacterized protein</fullName>
    </submittedName>
</protein>
<dbReference type="RefSeq" id="WP_147497165.1">
    <property type="nucleotide sequence ID" value="NZ_VOAP01000013.1"/>
</dbReference>
<proteinExistence type="predicted"/>
<dbReference type="AlphaFoldDB" id="A0A562XEE7"/>
<evidence type="ECO:0000256" key="1">
    <source>
        <dbReference type="SAM" id="Phobius"/>
    </source>
</evidence>
<evidence type="ECO:0000313" key="2">
    <source>
        <dbReference type="EMBL" id="TWO20511.1"/>
    </source>
</evidence>
<organism evidence="2 3">
    <name type="scientific">Campylobacter hyointestinalis</name>
    <dbReference type="NCBI Taxonomy" id="198"/>
    <lineage>
        <taxon>Bacteria</taxon>
        <taxon>Pseudomonadati</taxon>
        <taxon>Campylobacterota</taxon>
        <taxon>Epsilonproteobacteria</taxon>
        <taxon>Campylobacterales</taxon>
        <taxon>Campylobacteraceae</taxon>
        <taxon>Campylobacter</taxon>
    </lineage>
</organism>
<keyword evidence="1" id="KW-0812">Transmembrane</keyword>
<accession>A0A562XEE7</accession>